<dbReference type="PANTHER" id="PTHR43840">
    <property type="entry name" value="MITOCHONDRIAL METAL TRANSPORTER 1-RELATED"/>
    <property type="match status" value="1"/>
</dbReference>
<dbReference type="STRING" id="6313.A0A0K0D6Q9"/>
<reference evidence="2" key="1">
    <citation type="submission" date="2012-09" db="EMBL/GenBank/DDBJ databases">
        <authorList>
            <person name="Martin A.A."/>
        </authorList>
    </citation>
    <scope>NUCLEOTIDE SEQUENCE</scope>
</reference>
<dbReference type="AlphaFoldDB" id="A0A0K0D6Q9"/>
<evidence type="ECO:0000313" key="3">
    <source>
        <dbReference type="WBParaSite" id="ACAC_0000575401-mRNA-1"/>
    </source>
</evidence>
<dbReference type="WBParaSite" id="ACAC_0000575401-mRNA-1">
    <property type="protein sequence ID" value="ACAC_0000575401-mRNA-1"/>
    <property type="gene ID" value="ACAC_0000575401"/>
</dbReference>
<evidence type="ECO:0000313" key="2">
    <source>
        <dbReference type="Proteomes" id="UP000035642"/>
    </source>
</evidence>
<protein>
    <submittedName>
        <fullName evidence="3">ZT_dimer domain-containing protein</fullName>
    </submittedName>
</protein>
<reference evidence="3" key="2">
    <citation type="submission" date="2017-02" db="UniProtKB">
        <authorList>
            <consortium name="WormBaseParasite"/>
        </authorList>
    </citation>
    <scope>IDENTIFICATION</scope>
</reference>
<keyword evidence="2" id="KW-1185">Reference proteome</keyword>
<dbReference type="InterPro" id="IPR036837">
    <property type="entry name" value="Cation_efflux_CTD_sf"/>
</dbReference>
<accession>A0A0K0D6Q9</accession>
<name>A0A0K0D6Q9_ANGCA</name>
<sequence length="153" mass="17576">GLIAVSWFRYSLEHVPILVGVRAERNRLIRVLKIAVEHDNRIRKTNLISLSITLMICTRSLAHLSVDLHHCPIFSSIHHAMVYHTGVQATVELHIVMDESLSLKTAMKYTVVLILPEETLQITHDISHSLQEKLLKLDFVERAFVHCDYDCDE</sequence>
<keyword evidence="1" id="KW-0813">Transport</keyword>
<dbReference type="Proteomes" id="UP000035642">
    <property type="component" value="Unassembled WGS sequence"/>
</dbReference>
<dbReference type="Gene3D" id="3.30.70.1350">
    <property type="entry name" value="Cation efflux protein, cytoplasmic domain"/>
    <property type="match status" value="1"/>
</dbReference>
<dbReference type="GO" id="GO:0016020">
    <property type="term" value="C:membrane"/>
    <property type="evidence" value="ECO:0007669"/>
    <property type="project" value="TreeGrafter"/>
</dbReference>
<dbReference type="PANTHER" id="PTHR43840:SF17">
    <property type="entry name" value="CATION EFFLUX PROTEIN CYTOPLASMIC DOMAIN-CONTAINING PROTEIN"/>
    <property type="match status" value="1"/>
</dbReference>
<dbReference type="InterPro" id="IPR050291">
    <property type="entry name" value="CDF_Transporter"/>
</dbReference>
<organism evidence="2 3">
    <name type="scientific">Angiostrongylus cantonensis</name>
    <name type="common">Rat lungworm</name>
    <dbReference type="NCBI Taxonomy" id="6313"/>
    <lineage>
        <taxon>Eukaryota</taxon>
        <taxon>Metazoa</taxon>
        <taxon>Ecdysozoa</taxon>
        <taxon>Nematoda</taxon>
        <taxon>Chromadorea</taxon>
        <taxon>Rhabditida</taxon>
        <taxon>Rhabditina</taxon>
        <taxon>Rhabditomorpha</taxon>
        <taxon>Strongyloidea</taxon>
        <taxon>Metastrongylidae</taxon>
        <taxon>Angiostrongylus</taxon>
    </lineage>
</organism>
<proteinExistence type="predicted"/>
<dbReference type="GO" id="GO:0008324">
    <property type="term" value="F:monoatomic cation transmembrane transporter activity"/>
    <property type="evidence" value="ECO:0007669"/>
    <property type="project" value="TreeGrafter"/>
</dbReference>
<evidence type="ECO:0000256" key="1">
    <source>
        <dbReference type="ARBA" id="ARBA00022448"/>
    </source>
</evidence>